<accession>A0A345WC13</accession>
<dbReference type="Proteomes" id="UP000515758">
    <property type="component" value="Chromosome"/>
</dbReference>
<evidence type="ECO:0000313" key="4">
    <source>
        <dbReference type="Proteomes" id="UP000501692"/>
    </source>
</evidence>
<feature type="compositionally biased region" description="Basic and acidic residues" evidence="1">
    <location>
        <begin position="23"/>
        <end position="49"/>
    </location>
</feature>
<reference evidence="3 4" key="2">
    <citation type="submission" date="2020-03" db="EMBL/GenBank/DDBJ databases">
        <authorList>
            <person name="Zhang L."/>
            <person name="Han X."/>
            <person name="Chen Y."/>
            <person name="Yu Y."/>
        </authorList>
    </citation>
    <scope>NUCLEOTIDE SEQUENCE [LARGE SCALE GENOMIC DNA]</scope>
    <source>
        <strain evidence="3 4">A1254</strain>
    </source>
</reference>
<evidence type="ECO:0000313" key="5">
    <source>
        <dbReference type="Proteomes" id="UP000515758"/>
    </source>
</evidence>
<dbReference type="EMBL" id="AP021936">
    <property type="protein sequence ID" value="BBQ49385.1"/>
    <property type="molecule type" value="Genomic_DNA"/>
</dbReference>
<dbReference type="Proteomes" id="UP000501692">
    <property type="component" value="Chromosome"/>
</dbReference>
<name>A0A345WC13_ACIPI</name>
<evidence type="ECO:0000313" key="3">
    <source>
        <dbReference type="EMBL" id="QIT18464.1"/>
    </source>
</evidence>
<organism evidence="2 5">
    <name type="scientific">Acinetobacter pittii</name>
    <name type="common">Acinetobacter genomosp. 3</name>
    <dbReference type="NCBI Taxonomy" id="48296"/>
    <lineage>
        <taxon>Bacteria</taxon>
        <taxon>Pseudomonadati</taxon>
        <taxon>Pseudomonadota</taxon>
        <taxon>Gammaproteobacteria</taxon>
        <taxon>Moraxellales</taxon>
        <taxon>Moraxellaceae</taxon>
        <taxon>Acinetobacter</taxon>
        <taxon>Acinetobacter calcoaceticus/baumannii complex</taxon>
    </lineage>
</organism>
<protein>
    <submittedName>
        <fullName evidence="2">Uncharacterized protein</fullName>
    </submittedName>
</protein>
<gene>
    <name evidence="3" type="ORF">G8E09_12455</name>
    <name evidence="2" type="ORF">WP2W18E11_23830</name>
</gene>
<dbReference type="RefSeq" id="WP_081410639.1">
    <property type="nucleotide sequence ID" value="NZ_AP021936.1"/>
</dbReference>
<sequence length="49" mass="5748">MSQQNQVKSDQDKSKEQQQQQQDGKEFEPKSPDQNAVEKVDQNDKNEKK</sequence>
<evidence type="ECO:0000256" key="1">
    <source>
        <dbReference type="SAM" id="MobiDB-lite"/>
    </source>
</evidence>
<dbReference type="AlphaFoldDB" id="A0A345WC13"/>
<feature type="region of interest" description="Disordered" evidence="1">
    <location>
        <begin position="1"/>
        <end position="49"/>
    </location>
</feature>
<proteinExistence type="predicted"/>
<reference evidence="2 5" key="1">
    <citation type="submission" date="2019-12" db="EMBL/GenBank/DDBJ databases">
        <title>complete genome sequences of Acinetobacter pittii str. WP2-W18-ESBL-11 isolated from wastewater treatment plant effluent.</title>
        <authorList>
            <person name="Sekizuka T."/>
            <person name="Itokawa K."/>
            <person name="Yatsu K."/>
            <person name="Inamine Y."/>
            <person name="Kuroda M."/>
        </authorList>
    </citation>
    <scope>NUCLEOTIDE SEQUENCE [LARGE SCALE GENOMIC DNA]</scope>
    <source>
        <strain evidence="2 5">WP2-W18-ESBL-11</strain>
    </source>
</reference>
<dbReference type="EMBL" id="CP049806">
    <property type="protein sequence ID" value="QIT18464.1"/>
    <property type="molecule type" value="Genomic_DNA"/>
</dbReference>
<evidence type="ECO:0000313" key="2">
    <source>
        <dbReference type="EMBL" id="BBQ49385.1"/>
    </source>
</evidence>